<keyword evidence="2" id="KW-1185">Reference proteome</keyword>
<evidence type="ECO:0000313" key="2">
    <source>
        <dbReference type="Proteomes" id="UP000182987"/>
    </source>
</evidence>
<dbReference type="STRING" id="1440763.BJI69_00310"/>
<accession>A0A0G9HBW4</accession>
<protein>
    <submittedName>
        <fullName evidence="1">Uncharacterized protein</fullName>
    </submittedName>
</protein>
<evidence type="ECO:0000313" key="1">
    <source>
        <dbReference type="EMBL" id="APG02495.1"/>
    </source>
</evidence>
<proteinExistence type="predicted"/>
<reference evidence="2" key="1">
    <citation type="submission" date="2016-09" db="EMBL/GenBank/DDBJ databases">
        <authorList>
            <person name="Lysoe E."/>
        </authorList>
    </citation>
    <scope>NUCLEOTIDE SEQUENCE [LARGE SCALE GENOMIC DNA]</scope>
    <source>
        <strain evidence="2">LJ96T</strain>
    </source>
</reference>
<dbReference type="Proteomes" id="UP000182987">
    <property type="component" value="Chromosome"/>
</dbReference>
<dbReference type="KEGG" id="lrz:BJI69_00310"/>
<dbReference type="PATRIC" id="fig|1440763.5.peg.1547"/>
<gene>
    <name evidence="1" type="ORF">BJI69_00310</name>
</gene>
<name>A0A0G9HBW4_9GAMM</name>
<sequence length="67" mass="6747">MASGFDRRIQVNYANGAPYAGAAYVIAVQGQAPIEGSLAGDGTSSPIKSTKPGHVVYGVVAPQAEAI</sequence>
<dbReference type="AlphaFoldDB" id="A0A0G9HBW4"/>
<organism evidence="1 2">
    <name type="scientific">Luteibacter rhizovicinus DSM 16549</name>
    <dbReference type="NCBI Taxonomy" id="1440763"/>
    <lineage>
        <taxon>Bacteria</taxon>
        <taxon>Pseudomonadati</taxon>
        <taxon>Pseudomonadota</taxon>
        <taxon>Gammaproteobacteria</taxon>
        <taxon>Lysobacterales</taxon>
        <taxon>Rhodanobacteraceae</taxon>
        <taxon>Luteibacter</taxon>
    </lineage>
</organism>
<dbReference type="EMBL" id="CP017480">
    <property type="protein sequence ID" value="APG02495.1"/>
    <property type="molecule type" value="Genomic_DNA"/>
</dbReference>